<keyword evidence="1" id="KW-1133">Transmembrane helix</keyword>
<organism evidence="3 4">
    <name type="scientific">Clavelina lepadiformis</name>
    <name type="common">Light-bulb sea squirt</name>
    <name type="synonym">Ascidia lepadiformis</name>
    <dbReference type="NCBI Taxonomy" id="159417"/>
    <lineage>
        <taxon>Eukaryota</taxon>
        <taxon>Metazoa</taxon>
        <taxon>Chordata</taxon>
        <taxon>Tunicata</taxon>
        <taxon>Ascidiacea</taxon>
        <taxon>Aplousobranchia</taxon>
        <taxon>Clavelinidae</taxon>
        <taxon>Clavelina</taxon>
    </lineage>
</organism>
<protein>
    <recommendedName>
        <fullName evidence="5">Secreted protein</fullName>
    </recommendedName>
</protein>
<proteinExistence type="predicted"/>
<dbReference type="Proteomes" id="UP001642483">
    <property type="component" value="Unassembled WGS sequence"/>
</dbReference>
<feature type="chain" id="PRO_5045123857" description="Secreted protein" evidence="2">
    <location>
        <begin position="19"/>
        <end position="128"/>
    </location>
</feature>
<evidence type="ECO:0000313" key="4">
    <source>
        <dbReference type="Proteomes" id="UP001642483"/>
    </source>
</evidence>
<dbReference type="EMBL" id="CAWYQH010000035">
    <property type="protein sequence ID" value="CAK8676732.1"/>
    <property type="molecule type" value="Genomic_DNA"/>
</dbReference>
<sequence length="128" mass="13996">MRSFSLVFINSFCVSVHAVSISSNFFITLQDASSLSIGASLANIRSSFIRFALKYLFECPADSPARFPNRAKYLSASKFSVGRFTLISSVSVWILVLLSLFSVSSSQYSLPHCILRPSALCLAIAVTK</sequence>
<evidence type="ECO:0008006" key="5">
    <source>
        <dbReference type="Google" id="ProtNLM"/>
    </source>
</evidence>
<evidence type="ECO:0000313" key="3">
    <source>
        <dbReference type="EMBL" id="CAK8676732.1"/>
    </source>
</evidence>
<keyword evidence="1" id="KW-0812">Transmembrane</keyword>
<keyword evidence="4" id="KW-1185">Reference proteome</keyword>
<keyword evidence="2" id="KW-0732">Signal</keyword>
<comment type="caution">
    <text evidence="3">The sequence shown here is derived from an EMBL/GenBank/DDBJ whole genome shotgun (WGS) entry which is preliminary data.</text>
</comment>
<feature type="transmembrane region" description="Helical" evidence="1">
    <location>
        <begin position="81"/>
        <end position="101"/>
    </location>
</feature>
<gene>
    <name evidence="3" type="ORF">CVLEPA_LOCUS6176</name>
</gene>
<evidence type="ECO:0000256" key="1">
    <source>
        <dbReference type="SAM" id="Phobius"/>
    </source>
</evidence>
<evidence type="ECO:0000256" key="2">
    <source>
        <dbReference type="SAM" id="SignalP"/>
    </source>
</evidence>
<keyword evidence="1" id="KW-0472">Membrane</keyword>
<reference evidence="3 4" key="1">
    <citation type="submission" date="2024-02" db="EMBL/GenBank/DDBJ databases">
        <authorList>
            <person name="Daric V."/>
            <person name="Darras S."/>
        </authorList>
    </citation>
    <scope>NUCLEOTIDE SEQUENCE [LARGE SCALE GENOMIC DNA]</scope>
</reference>
<name>A0ABP0FEN7_CLALP</name>
<feature type="signal peptide" evidence="2">
    <location>
        <begin position="1"/>
        <end position="18"/>
    </location>
</feature>
<accession>A0ABP0FEN7</accession>